<keyword evidence="2" id="KW-1185">Reference proteome</keyword>
<dbReference type="AlphaFoldDB" id="A0A0L6UPH6"/>
<accession>A0A0L6UPH6</accession>
<dbReference type="VEuPathDB" id="FungiDB:VP01_481g8"/>
<sequence length="64" mass="7022">MQAFGYSGVSLGLTITLALQGKHQQSNLNSINEQLLLCKTFTQFSHCVMGRNPTLLSKQPSLNI</sequence>
<dbReference type="EMBL" id="LAVV01009965">
    <property type="protein sequence ID" value="KNZ49745.1"/>
    <property type="molecule type" value="Genomic_DNA"/>
</dbReference>
<comment type="caution">
    <text evidence="1">The sequence shown here is derived from an EMBL/GenBank/DDBJ whole genome shotgun (WGS) entry which is preliminary data.</text>
</comment>
<name>A0A0L6UPH6_9BASI</name>
<dbReference type="Proteomes" id="UP000037035">
    <property type="component" value="Unassembled WGS sequence"/>
</dbReference>
<reference evidence="1 2" key="1">
    <citation type="submission" date="2015-08" db="EMBL/GenBank/DDBJ databases">
        <title>Next Generation Sequencing and Analysis of the Genome of Puccinia sorghi L Schw, the Causal Agent of Maize Common Rust.</title>
        <authorList>
            <person name="Rochi L."/>
            <person name="Burguener G."/>
            <person name="Darino M."/>
            <person name="Turjanski A."/>
            <person name="Kreff E."/>
            <person name="Dieguez M.J."/>
            <person name="Sacco F."/>
        </authorList>
    </citation>
    <scope>NUCLEOTIDE SEQUENCE [LARGE SCALE GENOMIC DNA]</scope>
    <source>
        <strain evidence="1 2">RO10H11247</strain>
    </source>
</reference>
<organism evidence="1 2">
    <name type="scientific">Puccinia sorghi</name>
    <dbReference type="NCBI Taxonomy" id="27349"/>
    <lineage>
        <taxon>Eukaryota</taxon>
        <taxon>Fungi</taxon>
        <taxon>Dikarya</taxon>
        <taxon>Basidiomycota</taxon>
        <taxon>Pucciniomycotina</taxon>
        <taxon>Pucciniomycetes</taxon>
        <taxon>Pucciniales</taxon>
        <taxon>Pucciniaceae</taxon>
        <taxon>Puccinia</taxon>
    </lineage>
</organism>
<proteinExistence type="predicted"/>
<protein>
    <submittedName>
        <fullName evidence="1">Putative signal peptide protein</fullName>
    </submittedName>
</protein>
<gene>
    <name evidence="1" type="ORF">VP01_481g8</name>
</gene>
<evidence type="ECO:0000313" key="1">
    <source>
        <dbReference type="EMBL" id="KNZ49745.1"/>
    </source>
</evidence>
<evidence type="ECO:0000313" key="2">
    <source>
        <dbReference type="Proteomes" id="UP000037035"/>
    </source>
</evidence>